<feature type="compositionally biased region" description="Low complexity" evidence="1">
    <location>
        <begin position="22"/>
        <end position="61"/>
    </location>
</feature>
<evidence type="ECO:0000313" key="4">
    <source>
        <dbReference type="Proteomes" id="UP000298246"/>
    </source>
</evidence>
<evidence type="ECO:0008006" key="5">
    <source>
        <dbReference type="Google" id="ProtNLM"/>
    </source>
</evidence>
<dbReference type="EMBL" id="MYFO01000030">
    <property type="protein sequence ID" value="TFE84929.1"/>
    <property type="molecule type" value="Genomic_DNA"/>
</dbReference>
<feature type="region of interest" description="Disordered" evidence="1">
    <location>
        <begin position="15"/>
        <end position="72"/>
    </location>
</feature>
<keyword evidence="2" id="KW-0732">Signal</keyword>
<name>A0A4Y8PVH7_9BACL</name>
<feature type="chain" id="PRO_5021339304" description="PepSY domain-containing protein" evidence="2">
    <location>
        <begin position="20"/>
        <end position="134"/>
    </location>
</feature>
<keyword evidence="4" id="KW-1185">Reference proteome</keyword>
<sequence length="134" mass="13731">MAMACLIALPVSGCSNQQAGETTATPTAGSPTAPSPGAQTGAGATPAATAAASPTASTPAAEKLPTITRDAVDKLKPTSKINEVEKAAGSKGKLVKDENGKKTYELQLSGEGHYYVHITYDKDGNILEKNIFQK</sequence>
<evidence type="ECO:0000256" key="1">
    <source>
        <dbReference type="SAM" id="MobiDB-lite"/>
    </source>
</evidence>
<evidence type="ECO:0000256" key="2">
    <source>
        <dbReference type="SAM" id="SignalP"/>
    </source>
</evidence>
<feature type="signal peptide" evidence="2">
    <location>
        <begin position="1"/>
        <end position="19"/>
    </location>
</feature>
<evidence type="ECO:0000313" key="3">
    <source>
        <dbReference type="EMBL" id="TFE84929.1"/>
    </source>
</evidence>
<reference evidence="3 4" key="1">
    <citation type="submission" date="2017-03" db="EMBL/GenBank/DDBJ databases">
        <title>Isolation of Levoglucosan Utilizing Bacteria.</title>
        <authorList>
            <person name="Arya A.S."/>
        </authorList>
    </citation>
    <scope>NUCLEOTIDE SEQUENCE [LARGE SCALE GENOMIC DNA]</scope>
    <source>
        <strain evidence="3 4">MEC069</strain>
    </source>
</reference>
<proteinExistence type="predicted"/>
<accession>A0A4Y8PVH7</accession>
<comment type="caution">
    <text evidence="3">The sequence shown here is derived from an EMBL/GenBank/DDBJ whole genome shotgun (WGS) entry which is preliminary data.</text>
</comment>
<organism evidence="3 4">
    <name type="scientific">Paenibacillus athensensis</name>
    <dbReference type="NCBI Taxonomy" id="1967502"/>
    <lineage>
        <taxon>Bacteria</taxon>
        <taxon>Bacillati</taxon>
        <taxon>Bacillota</taxon>
        <taxon>Bacilli</taxon>
        <taxon>Bacillales</taxon>
        <taxon>Paenibacillaceae</taxon>
        <taxon>Paenibacillus</taxon>
    </lineage>
</organism>
<gene>
    <name evidence="3" type="ORF">B5M42_18820</name>
</gene>
<protein>
    <recommendedName>
        <fullName evidence="5">PepSY domain-containing protein</fullName>
    </recommendedName>
</protein>
<dbReference type="AlphaFoldDB" id="A0A4Y8PVH7"/>
<dbReference type="Proteomes" id="UP000298246">
    <property type="component" value="Unassembled WGS sequence"/>
</dbReference>